<reference evidence="5" key="1">
    <citation type="submission" date="2016-10" db="EMBL/GenBank/DDBJ databases">
        <authorList>
            <person name="Varghese N."/>
            <person name="Submissions S."/>
        </authorList>
    </citation>
    <scope>NUCLEOTIDE SEQUENCE [LARGE SCALE GENOMIC DNA]</scope>
    <source>
        <strain evidence="5">DSM 20524</strain>
    </source>
</reference>
<dbReference type="EMBL" id="FOGQ01000002">
    <property type="protein sequence ID" value="SER59401.1"/>
    <property type="molecule type" value="Genomic_DNA"/>
</dbReference>
<feature type="region of interest" description="Disordered" evidence="1">
    <location>
        <begin position="51"/>
        <end position="85"/>
    </location>
</feature>
<evidence type="ECO:0000313" key="5">
    <source>
        <dbReference type="Proteomes" id="UP000198929"/>
    </source>
</evidence>
<keyword evidence="2" id="KW-0472">Membrane</keyword>
<dbReference type="AlphaFoldDB" id="A0A1H9QFS0"/>
<proteinExistence type="predicted"/>
<keyword evidence="5" id="KW-1185">Reference proteome</keyword>
<feature type="compositionally biased region" description="Polar residues" evidence="1">
    <location>
        <begin position="51"/>
        <end position="68"/>
    </location>
</feature>
<dbReference type="STRING" id="1121357.SAMN05661109_00519"/>
<evidence type="ECO:0000259" key="3">
    <source>
        <dbReference type="Pfam" id="PF11350"/>
    </source>
</evidence>
<name>A0A1H9QFS0_9CORY</name>
<gene>
    <name evidence="4" type="ORF">SAMN05661109_00519</name>
</gene>
<evidence type="ECO:0000313" key="4">
    <source>
        <dbReference type="EMBL" id="SER59401.1"/>
    </source>
</evidence>
<keyword evidence="2" id="KW-1133">Transmembrane helix</keyword>
<dbReference type="Pfam" id="PF11350">
    <property type="entry name" value="DUF3152"/>
    <property type="match status" value="1"/>
</dbReference>
<protein>
    <recommendedName>
        <fullName evidence="3">DUF3152 domain-containing protein</fullName>
    </recommendedName>
</protein>
<evidence type="ECO:0000256" key="1">
    <source>
        <dbReference type="SAM" id="MobiDB-lite"/>
    </source>
</evidence>
<feature type="compositionally biased region" description="Basic and acidic residues" evidence="1">
    <location>
        <begin position="69"/>
        <end position="78"/>
    </location>
</feature>
<organism evidence="4 5">
    <name type="scientific">Corynebacterium cystitidis DSM 20524</name>
    <dbReference type="NCBI Taxonomy" id="1121357"/>
    <lineage>
        <taxon>Bacteria</taxon>
        <taxon>Bacillati</taxon>
        <taxon>Actinomycetota</taxon>
        <taxon>Actinomycetes</taxon>
        <taxon>Mycobacteriales</taxon>
        <taxon>Corynebacteriaceae</taxon>
        <taxon>Corynebacterium</taxon>
    </lineage>
</organism>
<accession>A0A1H9QFS0</accession>
<evidence type="ECO:0000256" key="2">
    <source>
        <dbReference type="SAM" id="Phobius"/>
    </source>
</evidence>
<sequence>MDPVKQPARRSGKGDSFFVRFASEWGWRAYAIPVLAVITVFVVIDIARSPTEPSLQSSGASVETTQMHQVDEKPEMKQGPDPAKSPLVDLELTDLPPGGPYTEKGEGTYRVVGQPGMTAGEGTEITMRFVVEVENGVDTAAYGGDDAFAALVDATLSDPRGWTNDPRYRFEHVGPEDDPDMHIQLTSVGTTAQMCGADLEMETSCRTTVGGGNTVVVNEARWVRGATPFQGDVGAYRQYLVNHEVGHGLGYALHEPCGRDGALAPIMMQQTLSLNNGELYAIDPTEVYPDNSDTCRANPWPFPRPGVL</sequence>
<dbReference type="InterPro" id="IPR022603">
    <property type="entry name" value="DUF3152"/>
</dbReference>
<keyword evidence="2" id="KW-0812">Transmembrane</keyword>
<feature type="domain" description="DUF3152" evidence="3">
    <location>
        <begin position="95"/>
        <end position="303"/>
    </location>
</feature>
<dbReference type="Proteomes" id="UP000198929">
    <property type="component" value="Unassembled WGS sequence"/>
</dbReference>
<dbReference type="SUPFAM" id="SSF55486">
    <property type="entry name" value="Metalloproteases ('zincins'), catalytic domain"/>
    <property type="match status" value="1"/>
</dbReference>
<feature type="transmembrane region" description="Helical" evidence="2">
    <location>
        <begin position="27"/>
        <end position="47"/>
    </location>
</feature>